<dbReference type="Proteomes" id="UP000516369">
    <property type="component" value="Chromosome"/>
</dbReference>
<dbReference type="EMBL" id="CP053923">
    <property type="protein sequence ID" value="QNT68294.1"/>
    <property type="molecule type" value="Genomic_DNA"/>
</dbReference>
<name>A0A7H1MXV8_9PROT</name>
<evidence type="ECO:0000313" key="2">
    <source>
        <dbReference type="Proteomes" id="UP000516369"/>
    </source>
</evidence>
<organism evidence="1 2">
    <name type="scientific">Defluviicoccus vanus</name>
    <dbReference type="NCBI Taxonomy" id="111831"/>
    <lineage>
        <taxon>Bacteria</taxon>
        <taxon>Pseudomonadati</taxon>
        <taxon>Pseudomonadota</taxon>
        <taxon>Alphaproteobacteria</taxon>
        <taxon>Rhodospirillales</taxon>
        <taxon>Rhodospirillaceae</taxon>
        <taxon>Defluviicoccus</taxon>
    </lineage>
</organism>
<dbReference type="GO" id="GO:0051118">
    <property type="term" value="F:glucan endo-1,3-alpha-glucosidase activity"/>
    <property type="evidence" value="ECO:0007669"/>
    <property type="project" value="InterPro"/>
</dbReference>
<protein>
    <submittedName>
        <fullName evidence="1">Uncharacterized protein</fullName>
    </submittedName>
</protein>
<reference evidence="1 2" key="1">
    <citation type="submission" date="2020-05" db="EMBL/GenBank/DDBJ databases">
        <title>Complete closed genome sequence of Defluviicoccus vanus.</title>
        <authorList>
            <person name="Bessarab I."/>
            <person name="Arumugam K."/>
            <person name="Maszenan A.M."/>
            <person name="Seviour R.J."/>
            <person name="Williams R.B."/>
        </authorList>
    </citation>
    <scope>NUCLEOTIDE SEQUENCE [LARGE SCALE GENOMIC DNA]</scope>
    <source>
        <strain evidence="1 2">Ben 114</strain>
    </source>
</reference>
<dbReference type="KEGG" id="dvn:HQ394_01605"/>
<evidence type="ECO:0000313" key="1">
    <source>
        <dbReference type="EMBL" id="QNT68294.1"/>
    </source>
</evidence>
<dbReference type="Pfam" id="PF03659">
    <property type="entry name" value="Glyco_hydro_71"/>
    <property type="match status" value="1"/>
</dbReference>
<sequence length="285" mass="31336">MAIATAGTPEPRCRYLSDADRARAYEQSVATYAPVAEAIGSWGIATPSASEQQTASRVSSLAQLGKKYVAPVRMQDHRPRNSAYYEAANSGTLRASFKNAIDGNAEWLFLCTWNDGEEGTEFRPSTGIQWAVYDLSAYYLTWYKTGQAPTISRDVLYYFHRIEWTTSQPDPTKQPVPFELRSASQSPAQDQIELLAFLRSPGTLQIVTSANTSRSNAPAGVTSFSVDLASGYPKFALIRSGSTRVKLTSAFKVRDQIDWQDLLYRGGSSTRPVVDMVANPPVVVP</sequence>
<dbReference type="Gene3D" id="3.20.20.80">
    <property type="entry name" value="Glycosidases"/>
    <property type="match status" value="1"/>
</dbReference>
<keyword evidence="2" id="KW-1185">Reference proteome</keyword>
<dbReference type="AlphaFoldDB" id="A0A7H1MXV8"/>
<accession>A0A7H1MXV8</accession>
<dbReference type="InterPro" id="IPR005197">
    <property type="entry name" value="Glyco_hydro_71"/>
</dbReference>
<gene>
    <name evidence="1" type="ORF">HQ394_01605</name>
</gene>
<proteinExistence type="predicted"/>